<name>A0A6J1RDU2_9HYME</name>
<evidence type="ECO:0000313" key="3">
    <source>
        <dbReference type="RefSeq" id="XP_024891036.1"/>
    </source>
</evidence>
<dbReference type="AlphaFoldDB" id="A0A6J1RDU2"/>
<dbReference type="Proteomes" id="UP000504618">
    <property type="component" value="Unplaced"/>
</dbReference>
<feature type="domain" description="Reverse transcriptase" evidence="1">
    <location>
        <begin position="1"/>
        <end position="208"/>
    </location>
</feature>
<dbReference type="GO" id="GO:0071897">
    <property type="term" value="P:DNA biosynthetic process"/>
    <property type="evidence" value="ECO:0007669"/>
    <property type="project" value="UniProtKB-ARBA"/>
</dbReference>
<organism evidence="2 3">
    <name type="scientific">Temnothorax curvispinosus</name>
    <dbReference type="NCBI Taxonomy" id="300111"/>
    <lineage>
        <taxon>Eukaryota</taxon>
        <taxon>Metazoa</taxon>
        <taxon>Ecdysozoa</taxon>
        <taxon>Arthropoda</taxon>
        <taxon>Hexapoda</taxon>
        <taxon>Insecta</taxon>
        <taxon>Pterygota</taxon>
        <taxon>Neoptera</taxon>
        <taxon>Endopterygota</taxon>
        <taxon>Hymenoptera</taxon>
        <taxon>Apocrita</taxon>
        <taxon>Aculeata</taxon>
        <taxon>Formicoidea</taxon>
        <taxon>Formicidae</taxon>
        <taxon>Myrmicinae</taxon>
        <taxon>Temnothorax</taxon>
    </lineage>
</organism>
<dbReference type="Pfam" id="PF00078">
    <property type="entry name" value="RVT_1"/>
    <property type="match status" value="1"/>
</dbReference>
<reference evidence="3" key="1">
    <citation type="submission" date="2025-08" db="UniProtKB">
        <authorList>
            <consortium name="RefSeq"/>
        </authorList>
    </citation>
    <scope>IDENTIFICATION</scope>
    <source>
        <tissue evidence="3">Whole body</tissue>
    </source>
</reference>
<dbReference type="InterPro" id="IPR000477">
    <property type="entry name" value="RT_dom"/>
</dbReference>
<dbReference type="InterPro" id="IPR043502">
    <property type="entry name" value="DNA/RNA_pol_sf"/>
</dbReference>
<accession>A0A6J1RDU2</accession>
<evidence type="ECO:0000313" key="2">
    <source>
        <dbReference type="Proteomes" id="UP000504618"/>
    </source>
</evidence>
<dbReference type="Gene3D" id="3.10.10.10">
    <property type="entry name" value="HIV Type 1 Reverse Transcriptase, subunit A, domain 1"/>
    <property type="match status" value="1"/>
</dbReference>
<dbReference type="PANTHER" id="PTHR33064">
    <property type="entry name" value="POL PROTEIN"/>
    <property type="match status" value="1"/>
</dbReference>
<dbReference type="SUPFAM" id="SSF56672">
    <property type="entry name" value="DNA/RNA polymerases"/>
    <property type="match status" value="1"/>
</dbReference>
<evidence type="ECO:0000259" key="1">
    <source>
        <dbReference type="PROSITE" id="PS50878"/>
    </source>
</evidence>
<dbReference type="PANTHER" id="PTHR33064:SF37">
    <property type="entry name" value="RIBONUCLEASE H"/>
    <property type="match status" value="1"/>
</dbReference>
<keyword evidence="2" id="KW-1185">Reference proteome</keyword>
<feature type="non-terminal residue" evidence="3">
    <location>
        <position position="1"/>
    </location>
</feature>
<dbReference type="Gene3D" id="3.30.70.270">
    <property type="match status" value="1"/>
</dbReference>
<proteinExistence type="predicted"/>
<dbReference type="PROSITE" id="PS50878">
    <property type="entry name" value="RT_POL"/>
    <property type="match status" value="1"/>
</dbReference>
<dbReference type="GeneID" id="112466918"/>
<feature type="non-terminal residue" evidence="3">
    <location>
        <position position="243"/>
    </location>
</feature>
<protein>
    <submittedName>
        <fullName evidence="3">Uncharacterized protein LOC112466918</fullName>
    </submittedName>
</protein>
<sequence length="243" mass="27590">TDVLLQDKVELRIKKGIFRISADPEPFSELPTVNSIDYSDKVIEPAVEHIENPEARDRVKRLVSEYKPLKTQDVGIELNIVLKDETPVYRRANRISETERKTLDEQIRKWLDEGIIQQSTSEYASPAVLVKKKNGTTRRYINAVFAKLVAEKKVSLYMDDLIIPSSDVQEGLQYLEEVLRTASSYGLEINWGKCQLLKTRVDYLGFIIENGDVTPSDEKTSAVKNFPVPTDKKTVQSFLGLTG</sequence>
<gene>
    <name evidence="3" type="primary">LOC112466918</name>
</gene>
<dbReference type="RefSeq" id="XP_024891036.1">
    <property type="nucleotide sequence ID" value="XM_025035268.1"/>
</dbReference>
<dbReference type="OrthoDB" id="7615466at2759"/>
<dbReference type="InterPro" id="IPR051320">
    <property type="entry name" value="Viral_Replic_Matur_Polypro"/>
</dbReference>
<dbReference type="InterPro" id="IPR043128">
    <property type="entry name" value="Rev_trsase/Diguanyl_cyclase"/>
</dbReference>